<evidence type="ECO:0000256" key="3">
    <source>
        <dbReference type="ARBA" id="ARBA00022500"/>
    </source>
</evidence>
<keyword evidence="14" id="KW-1185">Reference proteome</keyword>
<keyword evidence="2" id="KW-1003">Cell membrane</keyword>
<evidence type="ECO:0000256" key="7">
    <source>
        <dbReference type="ARBA" id="ARBA00023224"/>
    </source>
</evidence>
<keyword evidence="5 10" id="KW-1133">Transmembrane helix</keyword>
<dbReference type="SMART" id="SM00283">
    <property type="entry name" value="MA"/>
    <property type="match status" value="1"/>
</dbReference>
<feature type="domain" description="HAMP" evidence="12">
    <location>
        <begin position="297"/>
        <end position="351"/>
    </location>
</feature>
<feature type="domain" description="Methyl-accepting transducer" evidence="11">
    <location>
        <begin position="356"/>
        <end position="592"/>
    </location>
</feature>
<evidence type="ECO:0000256" key="6">
    <source>
        <dbReference type="ARBA" id="ARBA00023136"/>
    </source>
</evidence>
<dbReference type="PROSITE" id="PS50885">
    <property type="entry name" value="HAMP"/>
    <property type="match status" value="1"/>
</dbReference>
<dbReference type="SMART" id="SM00304">
    <property type="entry name" value="HAMP"/>
    <property type="match status" value="1"/>
</dbReference>
<evidence type="ECO:0000313" key="13">
    <source>
        <dbReference type="EMBL" id="QLI80554.1"/>
    </source>
</evidence>
<keyword evidence="3" id="KW-0145">Chemotaxis</keyword>
<dbReference type="PANTHER" id="PTHR32089">
    <property type="entry name" value="METHYL-ACCEPTING CHEMOTAXIS PROTEIN MCPB"/>
    <property type="match status" value="1"/>
</dbReference>
<dbReference type="SUPFAM" id="SSF58104">
    <property type="entry name" value="Methyl-accepting chemotaxis protein (MCP) signaling domain"/>
    <property type="match status" value="1"/>
</dbReference>
<dbReference type="InterPro" id="IPR029151">
    <property type="entry name" value="Sensor-like_sf"/>
</dbReference>
<dbReference type="InterPro" id="IPR003660">
    <property type="entry name" value="HAMP_dom"/>
</dbReference>
<evidence type="ECO:0000259" key="12">
    <source>
        <dbReference type="PROSITE" id="PS50885"/>
    </source>
</evidence>
<evidence type="ECO:0000256" key="10">
    <source>
        <dbReference type="SAM" id="Phobius"/>
    </source>
</evidence>
<gene>
    <name evidence="13" type="ORF">HZU75_02825</name>
</gene>
<dbReference type="Pfam" id="PF02743">
    <property type="entry name" value="dCache_1"/>
    <property type="match status" value="1"/>
</dbReference>
<protein>
    <submittedName>
        <fullName evidence="13">Methyl-accepting chemotaxis protein</fullName>
    </submittedName>
</protein>
<evidence type="ECO:0000256" key="8">
    <source>
        <dbReference type="ARBA" id="ARBA00029447"/>
    </source>
</evidence>
<dbReference type="Pfam" id="PF00672">
    <property type="entry name" value="HAMP"/>
    <property type="match status" value="1"/>
</dbReference>
<dbReference type="PROSITE" id="PS50111">
    <property type="entry name" value="CHEMOTAXIS_TRANSDUC_2"/>
    <property type="match status" value="1"/>
</dbReference>
<dbReference type="Gene3D" id="3.30.450.20">
    <property type="entry name" value="PAS domain"/>
    <property type="match status" value="2"/>
</dbReference>
<keyword evidence="4 10" id="KW-0812">Transmembrane</keyword>
<dbReference type="RefSeq" id="WP_180307694.1">
    <property type="nucleotide sequence ID" value="NZ_CP058952.1"/>
</dbReference>
<feature type="transmembrane region" description="Helical" evidence="10">
    <location>
        <begin position="273"/>
        <end position="296"/>
    </location>
</feature>
<evidence type="ECO:0000256" key="9">
    <source>
        <dbReference type="PROSITE-ProRule" id="PRU00284"/>
    </source>
</evidence>
<dbReference type="GO" id="GO:0007165">
    <property type="term" value="P:signal transduction"/>
    <property type="evidence" value="ECO:0007669"/>
    <property type="project" value="UniProtKB-KW"/>
</dbReference>
<dbReference type="PANTHER" id="PTHR32089:SF117">
    <property type="entry name" value="METHYL ACCEPTING SENSORY TRANSDUCER WITH CACHE_1 SMALL MOLECULE BINDING DOMAIN"/>
    <property type="match status" value="1"/>
</dbReference>
<evidence type="ECO:0000256" key="4">
    <source>
        <dbReference type="ARBA" id="ARBA00022692"/>
    </source>
</evidence>
<evidence type="ECO:0000256" key="5">
    <source>
        <dbReference type="ARBA" id="ARBA00022989"/>
    </source>
</evidence>
<evidence type="ECO:0000256" key="2">
    <source>
        <dbReference type="ARBA" id="ARBA00022475"/>
    </source>
</evidence>
<proteinExistence type="inferred from homology"/>
<evidence type="ECO:0000313" key="14">
    <source>
        <dbReference type="Proteomes" id="UP000510822"/>
    </source>
</evidence>
<dbReference type="CDD" id="cd11386">
    <property type="entry name" value="MCP_signal"/>
    <property type="match status" value="1"/>
</dbReference>
<sequence>MFTSLRLRLIAFIAVLILVVASIITIGAYSKMRQEMINVGLRNEIIGVETGYSVMLRNWIADKKMIVTSLAKTLEQASDPLPAIAQAEKSAKFDSAYLGTHEKQMITTRDLGLPAGYDPTSRPWYQLAQKEDKPVMTAPYVDAGTKRLTLSFAAPVKKNGALFGVVGTDIFLDDIVKDVLNIKMTGNGYAILVDKAGTILVHSDQSKILKPATELTPALSATELAQLDASQDLLDTDINGEHKFIFAKSIEGGDLYMVLVIDKTTALAPLQQLLWMAIGTLLVILVLVIPLASYLVNRMLSGLNRVRKGMIEIAQGEGDLTRQIQIDGDDEIAQTAKAFNQFTSRLRTMFSDLRKETENLTIGVQQINQVLNTLSNDSRILSDMAATNAATIEEITVSISHIADNAGEANYLVNNTGALSADSAKTMGEVATEVGKSASEVRELSSLLDRLNQRSQEISGIIQVIKEIADQTNLLALNAAIEAARAGEQGRGFAVVADEVRKLAERTSSATLEITGMIDGIRGETNAAVRNMESTLGAVQSGVSLSNHAAEKIVDIRQNMSQVMEKMSEIAHATKEQQDATTMMAQSAENITNQMQQSDVALHRANDSIAQLNHLAGFLREMFGRFKV</sequence>
<dbReference type="InterPro" id="IPR033479">
    <property type="entry name" value="dCache_1"/>
</dbReference>
<dbReference type="AlphaFoldDB" id="A0A7D5V8D2"/>
<keyword evidence="6 10" id="KW-0472">Membrane</keyword>
<keyword evidence="7 9" id="KW-0807">Transducer</keyword>
<dbReference type="KEGG" id="cfon:HZU75_02825"/>
<dbReference type="CDD" id="cd12913">
    <property type="entry name" value="PDC1_MCP_like"/>
    <property type="match status" value="1"/>
</dbReference>
<dbReference type="SUPFAM" id="SSF103190">
    <property type="entry name" value="Sensory domain-like"/>
    <property type="match status" value="1"/>
</dbReference>
<dbReference type="Gene3D" id="1.10.287.950">
    <property type="entry name" value="Methyl-accepting chemotaxis protein"/>
    <property type="match status" value="1"/>
</dbReference>
<dbReference type="CDD" id="cd12912">
    <property type="entry name" value="PDC2_MCP_like"/>
    <property type="match status" value="1"/>
</dbReference>
<organism evidence="13 14">
    <name type="scientific">Chitinibacter fontanus</name>
    <dbReference type="NCBI Taxonomy" id="1737446"/>
    <lineage>
        <taxon>Bacteria</taxon>
        <taxon>Pseudomonadati</taxon>
        <taxon>Pseudomonadota</taxon>
        <taxon>Betaproteobacteria</taxon>
        <taxon>Neisseriales</taxon>
        <taxon>Chitinibacteraceae</taxon>
        <taxon>Chitinibacter</taxon>
    </lineage>
</organism>
<dbReference type="GO" id="GO:0006935">
    <property type="term" value="P:chemotaxis"/>
    <property type="evidence" value="ECO:0007669"/>
    <property type="project" value="UniProtKB-KW"/>
</dbReference>
<dbReference type="CDD" id="cd06225">
    <property type="entry name" value="HAMP"/>
    <property type="match status" value="1"/>
</dbReference>
<feature type="transmembrane region" description="Helical" evidence="10">
    <location>
        <begin position="7"/>
        <end position="29"/>
    </location>
</feature>
<dbReference type="InterPro" id="IPR004089">
    <property type="entry name" value="MCPsignal_dom"/>
</dbReference>
<comment type="similarity">
    <text evidence="8">Belongs to the methyl-accepting chemotaxis (MCP) protein family.</text>
</comment>
<dbReference type="Pfam" id="PF00015">
    <property type="entry name" value="MCPsignal"/>
    <property type="match status" value="1"/>
</dbReference>
<dbReference type="GO" id="GO:0005886">
    <property type="term" value="C:plasma membrane"/>
    <property type="evidence" value="ECO:0007669"/>
    <property type="project" value="UniProtKB-SubCell"/>
</dbReference>
<dbReference type="FunFam" id="1.10.287.950:FF:000001">
    <property type="entry name" value="Methyl-accepting chemotaxis sensory transducer"/>
    <property type="match status" value="1"/>
</dbReference>
<evidence type="ECO:0000256" key="1">
    <source>
        <dbReference type="ARBA" id="ARBA00004651"/>
    </source>
</evidence>
<reference evidence="13 14" key="1">
    <citation type="journal article" date="2016" name="Int. J. Syst. Evol. Microbiol.">
        <title>Chitinibacter fontanus sp. nov., isolated from a spring.</title>
        <authorList>
            <person name="Sheu S.Y."/>
            <person name="Li Y.S."/>
            <person name="Young C.C."/>
            <person name="Chen W.M."/>
        </authorList>
    </citation>
    <scope>NUCLEOTIDE SEQUENCE [LARGE SCALE GENOMIC DNA]</scope>
    <source>
        <strain evidence="13 14">STM-7</strain>
    </source>
</reference>
<dbReference type="EMBL" id="CP058952">
    <property type="protein sequence ID" value="QLI80554.1"/>
    <property type="molecule type" value="Genomic_DNA"/>
</dbReference>
<dbReference type="Proteomes" id="UP000510822">
    <property type="component" value="Chromosome"/>
</dbReference>
<evidence type="ECO:0000259" key="11">
    <source>
        <dbReference type="PROSITE" id="PS50111"/>
    </source>
</evidence>
<name>A0A7D5V8D2_9NEIS</name>
<comment type="subcellular location">
    <subcellularLocation>
        <location evidence="1">Cell membrane</location>
        <topology evidence="1">Multi-pass membrane protein</topology>
    </subcellularLocation>
</comment>
<accession>A0A7D5V8D2</accession>